<protein>
    <submittedName>
        <fullName evidence="6">Protein argonaute-2</fullName>
    </submittedName>
</protein>
<dbReference type="Pfam" id="PF02171">
    <property type="entry name" value="Piwi"/>
    <property type="match status" value="1"/>
</dbReference>
<dbReference type="Pfam" id="PF16486">
    <property type="entry name" value="ArgoN"/>
    <property type="match status" value="1"/>
</dbReference>
<dbReference type="SMART" id="SM00949">
    <property type="entry name" value="PAZ"/>
    <property type="match status" value="1"/>
</dbReference>
<feature type="compositionally biased region" description="Low complexity" evidence="3">
    <location>
        <begin position="158"/>
        <end position="206"/>
    </location>
</feature>
<feature type="compositionally biased region" description="Polar residues" evidence="3">
    <location>
        <begin position="261"/>
        <end position="275"/>
    </location>
</feature>
<dbReference type="InterPro" id="IPR036085">
    <property type="entry name" value="PAZ_dom_sf"/>
</dbReference>
<evidence type="ECO:0000256" key="1">
    <source>
        <dbReference type="PROSITE-ProRule" id="PRU00117"/>
    </source>
</evidence>
<reference evidence="6" key="1">
    <citation type="journal article" date="2014" name="PLoS ONE">
        <title>Transcriptome-Based Identification of ABC Transporters in the Western Tarnished Plant Bug Lygus hesperus.</title>
        <authorList>
            <person name="Hull J.J."/>
            <person name="Chaney K."/>
            <person name="Geib S.M."/>
            <person name="Fabrick J.A."/>
            <person name="Brent C.S."/>
            <person name="Walsh D."/>
            <person name="Lavine L.C."/>
        </authorList>
    </citation>
    <scope>NUCLEOTIDE SEQUENCE</scope>
</reference>
<accession>A0A0A9Y3E4</accession>
<dbReference type="Gene3D" id="3.30.1370.10">
    <property type="entry name" value="K Homology domain, type 1"/>
    <property type="match status" value="1"/>
</dbReference>
<dbReference type="Gene3D" id="3.30.420.10">
    <property type="entry name" value="Ribonuclease H-like superfamily/Ribonuclease H"/>
    <property type="match status" value="1"/>
</dbReference>
<dbReference type="SMART" id="SM01163">
    <property type="entry name" value="DUF1785"/>
    <property type="match status" value="1"/>
</dbReference>
<evidence type="ECO:0000259" key="5">
    <source>
        <dbReference type="PROSITE" id="PS50822"/>
    </source>
</evidence>
<evidence type="ECO:0000259" key="4">
    <source>
        <dbReference type="PROSITE" id="PS50821"/>
    </source>
</evidence>
<dbReference type="CDD" id="cd02846">
    <property type="entry name" value="PAZ_argonaute_like"/>
    <property type="match status" value="1"/>
</dbReference>
<dbReference type="SMART" id="SM00322">
    <property type="entry name" value="KH"/>
    <property type="match status" value="1"/>
</dbReference>
<proteinExistence type="inferred from homology"/>
<dbReference type="InterPro" id="IPR003165">
    <property type="entry name" value="Piwi"/>
</dbReference>
<dbReference type="Pfam" id="PF02170">
    <property type="entry name" value="PAZ"/>
    <property type="match status" value="1"/>
</dbReference>
<dbReference type="Gene3D" id="3.40.50.2300">
    <property type="match status" value="1"/>
</dbReference>
<evidence type="ECO:0000256" key="2">
    <source>
        <dbReference type="RuleBase" id="RU361178"/>
    </source>
</evidence>
<evidence type="ECO:0000313" key="6">
    <source>
        <dbReference type="EMBL" id="JAG26694.1"/>
    </source>
</evidence>
<dbReference type="EMBL" id="GBHO01016910">
    <property type="protein sequence ID" value="JAG26694.1"/>
    <property type="molecule type" value="Transcribed_RNA"/>
</dbReference>
<dbReference type="InterPro" id="IPR004087">
    <property type="entry name" value="KH_dom"/>
</dbReference>
<dbReference type="GO" id="GO:0034587">
    <property type="term" value="P:piRNA processing"/>
    <property type="evidence" value="ECO:0007669"/>
    <property type="project" value="UniProtKB-ARBA"/>
</dbReference>
<reference evidence="6" key="2">
    <citation type="submission" date="2014-07" db="EMBL/GenBank/DDBJ databases">
        <authorList>
            <person name="Hull J."/>
        </authorList>
    </citation>
    <scope>NUCLEOTIDE SEQUENCE</scope>
</reference>
<keyword evidence="1" id="KW-0694">RNA-binding</keyword>
<comment type="similarity">
    <text evidence="2">Belongs to the argonaute family.</text>
</comment>
<feature type="compositionally biased region" description="Basic and acidic residues" evidence="3">
    <location>
        <begin position="134"/>
        <end position="147"/>
    </location>
</feature>
<dbReference type="InterPro" id="IPR036612">
    <property type="entry name" value="KH_dom_type_1_sf"/>
</dbReference>
<feature type="compositionally biased region" description="Low complexity" evidence="3">
    <location>
        <begin position="27"/>
        <end position="77"/>
    </location>
</feature>
<dbReference type="SMART" id="SM00950">
    <property type="entry name" value="Piwi"/>
    <property type="match status" value="1"/>
</dbReference>
<dbReference type="InterPro" id="IPR014811">
    <property type="entry name" value="ArgoL1"/>
</dbReference>
<dbReference type="GO" id="GO:0003723">
    <property type="term" value="F:RNA binding"/>
    <property type="evidence" value="ECO:0007669"/>
    <property type="project" value="UniProtKB-UniRule"/>
</dbReference>
<feature type="domain" description="Piwi" evidence="5">
    <location>
        <begin position="800"/>
        <end position="1103"/>
    </location>
</feature>
<gene>
    <name evidence="6" type="primary">Eif2c2_3</name>
    <name evidence="6" type="ORF">CM83_66275</name>
</gene>
<dbReference type="InterPro" id="IPR036397">
    <property type="entry name" value="RNaseH_sf"/>
</dbReference>
<feature type="compositionally biased region" description="Low complexity" evidence="3">
    <location>
        <begin position="246"/>
        <end position="260"/>
    </location>
</feature>
<name>A0A0A9Y3E4_LYGHE</name>
<dbReference type="InterPro" id="IPR004088">
    <property type="entry name" value="KH_dom_type_1"/>
</dbReference>
<evidence type="ECO:0000256" key="3">
    <source>
        <dbReference type="SAM" id="MobiDB-lite"/>
    </source>
</evidence>
<feature type="compositionally biased region" description="Pro residues" evidence="3">
    <location>
        <begin position="278"/>
        <end position="290"/>
    </location>
</feature>
<feature type="region of interest" description="Disordered" evidence="3">
    <location>
        <begin position="1"/>
        <end position="84"/>
    </location>
</feature>
<dbReference type="InterPro" id="IPR003100">
    <property type="entry name" value="PAZ_dom"/>
</dbReference>
<dbReference type="InterPro" id="IPR012337">
    <property type="entry name" value="RNaseH-like_sf"/>
</dbReference>
<dbReference type="Pfam" id="PF00013">
    <property type="entry name" value="KH_1"/>
    <property type="match status" value="1"/>
</dbReference>
<dbReference type="InterPro" id="IPR045246">
    <property type="entry name" value="Piwi_ago-like"/>
</dbReference>
<organism evidence="6">
    <name type="scientific">Lygus hesperus</name>
    <name type="common">Western plant bug</name>
    <dbReference type="NCBI Taxonomy" id="30085"/>
    <lineage>
        <taxon>Eukaryota</taxon>
        <taxon>Metazoa</taxon>
        <taxon>Ecdysozoa</taxon>
        <taxon>Arthropoda</taxon>
        <taxon>Hexapoda</taxon>
        <taxon>Insecta</taxon>
        <taxon>Pterygota</taxon>
        <taxon>Neoptera</taxon>
        <taxon>Paraneoptera</taxon>
        <taxon>Hemiptera</taxon>
        <taxon>Heteroptera</taxon>
        <taxon>Panheteroptera</taxon>
        <taxon>Cimicomorpha</taxon>
        <taxon>Miridae</taxon>
        <taxon>Mirini</taxon>
        <taxon>Lygus</taxon>
    </lineage>
</organism>
<dbReference type="CDD" id="cd04657">
    <property type="entry name" value="Piwi_ago-like"/>
    <property type="match status" value="1"/>
</dbReference>
<dbReference type="SUPFAM" id="SSF53098">
    <property type="entry name" value="Ribonuclease H-like"/>
    <property type="match status" value="1"/>
</dbReference>
<dbReference type="AlphaFoldDB" id="A0A0A9Y3E4"/>
<dbReference type="PROSITE" id="PS50821">
    <property type="entry name" value="PAZ"/>
    <property type="match status" value="1"/>
</dbReference>
<dbReference type="PROSITE" id="PS50084">
    <property type="entry name" value="KH_TYPE_1"/>
    <property type="match status" value="1"/>
</dbReference>
<sequence length="1134" mass="127412">MGKGKGKKKGKGNEDQPSEAGGGPSGGASAQPQRQPAQQQQQAKPPAQQQQARPPSQQQQARPPAQQQPPRQTPQQSGSANEVEILVPGNKVGLVIGKGGETIKKLQDETGAKMWVVQDSRSAESTHKPLRIGGDPKKVAEARRRVMEIIGEEDQGTPPARGQQQRPQQGGPRSQQPQQSAPWSQQPQQGGPRPQQPQQAGPAPQQGGPGPQKPWPKSGGPAQQQQSATPARSGPPGFAPTPQAQPPQQEQRPSSEQSAAGVTQQMNLGGPSRSTPPGFTPPQQPAPQKSPSPEKSASVVNLGLGARGRDYPALNGLLPPKRNDRPPMKKTGRVIIVETNHLGLSMKDRTKPVYHYDVKVEPEKPFRFYRPALRAIREVLYPNNWPSFDGKKNLYSAVKLPFRGDSATETVQVFDEERGQPKDVTVTITLAAEVSFSSIGQYFREGSSTRPPQDAIQALDVCLRQPAAQRFLQVGRSYFSQPRGRIVQLGDGLNLWYGFFQSAILGWRQPFLNIDVAHKGFPAAVNCIQALEEFVGGPLRGNDTINEHQATKMRGLIKGLKIIYEMPKSAQRRTHKVIDLGKSARETRFTVQDRGEMTVEQYFRETYDYTIRYPLIPCLKCGSVQREFSLPAELCRIMEGQIVLKKLNEIQTRTMVKEAATPAPHRRQKILDSMVNVRFEADPHIQEFGLTVSKEFKKVEARILNAPSVYYSNKRPIPVNKGVWMSSSFIRPGTLSNWVIYNCERRTRPNELDNLERELIKIGGTLGMSVNKAKIMNLRNDNVREVEKDFASFQRDKVQLLFVILPDRGYVTYAKIKSIAEIQVGVLTQCLKYITITRRLNPATVTNILLKVNAKINGINHNIVPEFWPTFLQRPVMVVGADVTHPSPDQQDIPSVAAVAASHDASAFHYNMKWRLQQPREEMIQDLENIMKEQLMFFYRKAGYKPEHILFYRDGVSEGQFKKVLDIELQAIRRACKSIGDNYEPPITFLVVQKRHHTRFFPTNPRDADGKNQNVPAGTIVDTEIVHPTEFDFYLVSHASIQGTSRPTKYHVLWDDAKMPEQLLEEITYYLCHLFTRCTRSVSYPAPTYYAHLAAFRIRSYIENQNIHLRNLPQEERNRTVKQEIVNNNPMFFV</sequence>
<dbReference type="PANTHER" id="PTHR22891">
    <property type="entry name" value="EUKARYOTIC TRANSLATION INITIATION FACTOR 2C"/>
    <property type="match status" value="1"/>
</dbReference>
<dbReference type="PROSITE" id="PS50822">
    <property type="entry name" value="PIWI"/>
    <property type="match status" value="1"/>
</dbReference>
<dbReference type="Pfam" id="PF08699">
    <property type="entry name" value="ArgoL1"/>
    <property type="match status" value="1"/>
</dbReference>
<dbReference type="InterPro" id="IPR032474">
    <property type="entry name" value="Argonaute_N"/>
</dbReference>
<dbReference type="InterPro" id="IPR032472">
    <property type="entry name" value="ArgoL2"/>
</dbReference>
<dbReference type="Pfam" id="PF16488">
    <property type="entry name" value="ArgoL2"/>
    <property type="match status" value="1"/>
</dbReference>
<dbReference type="CDD" id="cd22397">
    <property type="entry name" value="KH-I_FUBP_rpt2"/>
    <property type="match status" value="1"/>
</dbReference>
<feature type="region of interest" description="Disordered" evidence="3">
    <location>
        <begin position="118"/>
        <end position="328"/>
    </location>
</feature>
<dbReference type="SUPFAM" id="SSF54791">
    <property type="entry name" value="Eukaryotic type KH-domain (KH-domain type I)"/>
    <property type="match status" value="1"/>
</dbReference>
<feature type="domain" description="PAZ" evidence="4">
    <location>
        <begin position="544"/>
        <end position="639"/>
    </location>
</feature>
<feature type="compositionally biased region" description="Basic residues" evidence="3">
    <location>
        <begin position="1"/>
        <end position="10"/>
    </location>
</feature>
<dbReference type="Gene3D" id="2.170.260.10">
    <property type="entry name" value="paz domain"/>
    <property type="match status" value="1"/>
</dbReference>
<dbReference type="SUPFAM" id="SSF101690">
    <property type="entry name" value="PAZ domain"/>
    <property type="match status" value="1"/>
</dbReference>